<dbReference type="PANTHER" id="PTHR31257:SF21">
    <property type="entry name" value="OS07G0683600 PROTEIN"/>
    <property type="match status" value="1"/>
</dbReference>
<reference evidence="2" key="5">
    <citation type="journal article" date="2021" name="G3 (Bethesda)">
        <title>Aegilops tauschii genome assembly Aet v5.0 features greater sequence contiguity and improved annotation.</title>
        <authorList>
            <person name="Wang L."/>
            <person name="Zhu T."/>
            <person name="Rodriguez J.C."/>
            <person name="Deal K.R."/>
            <person name="Dubcovsky J."/>
            <person name="McGuire P.E."/>
            <person name="Lux T."/>
            <person name="Spannagl M."/>
            <person name="Mayer K.F.X."/>
            <person name="Baldrich P."/>
            <person name="Meyers B.C."/>
            <person name="Huo N."/>
            <person name="Gu Y.Q."/>
            <person name="Zhou H."/>
            <person name="Devos K.M."/>
            <person name="Bennetzen J.L."/>
            <person name="Unver T."/>
            <person name="Budak H."/>
            <person name="Gulick P.J."/>
            <person name="Galiba G."/>
            <person name="Kalapos B."/>
            <person name="Nelson D.R."/>
            <person name="Li P."/>
            <person name="You F.M."/>
            <person name="Luo M.C."/>
            <person name="Dvorak J."/>
        </authorList>
    </citation>
    <scope>NUCLEOTIDE SEQUENCE [LARGE SCALE GENOMIC DNA]</scope>
    <source>
        <strain evidence="2">cv. AL8/78</strain>
    </source>
</reference>
<reference evidence="2" key="3">
    <citation type="journal article" date="2017" name="Nature">
        <title>Genome sequence of the progenitor of the wheat D genome Aegilops tauschii.</title>
        <authorList>
            <person name="Luo M.C."/>
            <person name="Gu Y.Q."/>
            <person name="Puiu D."/>
            <person name="Wang H."/>
            <person name="Twardziok S.O."/>
            <person name="Deal K.R."/>
            <person name="Huo N."/>
            <person name="Zhu T."/>
            <person name="Wang L."/>
            <person name="Wang Y."/>
            <person name="McGuire P.E."/>
            <person name="Liu S."/>
            <person name="Long H."/>
            <person name="Ramasamy R.K."/>
            <person name="Rodriguez J.C."/>
            <person name="Van S.L."/>
            <person name="Yuan L."/>
            <person name="Wang Z."/>
            <person name="Xia Z."/>
            <person name="Xiao L."/>
            <person name="Anderson O.D."/>
            <person name="Ouyang S."/>
            <person name="Liang Y."/>
            <person name="Zimin A.V."/>
            <person name="Pertea G."/>
            <person name="Qi P."/>
            <person name="Bennetzen J.L."/>
            <person name="Dai X."/>
            <person name="Dawson M.W."/>
            <person name="Muller H.G."/>
            <person name="Kugler K."/>
            <person name="Rivarola-Duarte L."/>
            <person name="Spannagl M."/>
            <person name="Mayer K.F.X."/>
            <person name="Lu F.H."/>
            <person name="Bevan M.W."/>
            <person name="Leroy P."/>
            <person name="Li P."/>
            <person name="You F.M."/>
            <person name="Sun Q."/>
            <person name="Liu Z."/>
            <person name="Lyons E."/>
            <person name="Wicker T."/>
            <person name="Salzberg S.L."/>
            <person name="Devos K.M."/>
            <person name="Dvorak J."/>
        </authorList>
    </citation>
    <scope>NUCLEOTIDE SEQUENCE [LARGE SCALE GENOMIC DNA]</scope>
    <source>
        <strain evidence="2">cv. AL8/78</strain>
    </source>
</reference>
<evidence type="ECO:0000313" key="2">
    <source>
        <dbReference type="EnsemblPlants" id="AET2Gv20204200.13"/>
    </source>
</evidence>
<reference evidence="3" key="1">
    <citation type="journal article" date="2014" name="Science">
        <title>Ancient hybridizations among the ancestral genomes of bread wheat.</title>
        <authorList>
            <consortium name="International Wheat Genome Sequencing Consortium,"/>
            <person name="Marcussen T."/>
            <person name="Sandve S.R."/>
            <person name="Heier L."/>
            <person name="Spannagl M."/>
            <person name="Pfeifer M."/>
            <person name="Jakobsen K.S."/>
            <person name="Wulff B.B."/>
            <person name="Steuernagel B."/>
            <person name="Mayer K.F."/>
            <person name="Olsen O.A."/>
        </authorList>
    </citation>
    <scope>NUCLEOTIDE SEQUENCE [LARGE SCALE GENOMIC DNA]</scope>
    <source>
        <strain evidence="3">cv. AL8/78</strain>
    </source>
</reference>
<protein>
    <submittedName>
        <fullName evidence="2">Uncharacterized protein</fullName>
    </submittedName>
</protein>
<dbReference type="InterPro" id="IPR040249">
    <property type="entry name" value="Ricin_B-like_lectin_EULS3-like"/>
</dbReference>
<keyword evidence="3" id="KW-1185">Reference proteome</keyword>
<evidence type="ECO:0000313" key="3">
    <source>
        <dbReference type="Proteomes" id="UP000015105"/>
    </source>
</evidence>
<dbReference type="PANTHER" id="PTHR31257">
    <property type="entry name" value="RICIN B-LIKE LECTIN EULS3"/>
    <property type="match status" value="1"/>
</dbReference>
<feature type="compositionally biased region" description="Basic residues" evidence="1">
    <location>
        <begin position="131"/>
        <end position="142"/>
    </location>
</feature>
<feature type="compositionally biased region" description="Basic and acidic residues" evidence="1">
    <location>
        <begin position="169"/>
        <end position="178"/>
    </location>
</feature>
<organism evidence="2 3">
    <name type="scientific">Aegilops tauschii subsp. strangulata</name>
    <name type="common">Goatgrass</name>
    <dbReference type="NCBI Taxonomy" id="200361"/>
    <lineage>
        <taxon>Eukaryota</taxon>
        <taxon>Viridiplantae</taxon>
        <taxon>Streptophyta</taxon>
        <taxon>Embryophyta</taxon>
        <taxon>Tracheophyta</taxon>
        <taxon>Spermatophyta</taxon>
        <taxon>Magnoliopsida</taxon>
        <taxon>Liliopsida</taxon>
        <taxon>Poales</taxon>
        <taxon>Poaceae</taxon>
        <taxon>BOP clade</taxon>
        <taxon>Pooideae</taxon>
        <taxon>Triticodae</taxon>
        <taxon>Triticeae</taxon>
        <taxon>Triticinae</taxon>
        <taxon>Aegilops</taxon>
    </lineage>
</organism>
<feature type="compositionally biased region" description="Basic residues" evidence="1">
    <location>
        <begin position="248"/>
        <end position="265"/>
    </location>
</feature>
<name>A0A453AN52_AEGTS</name>
<evidence type="ECO:0000256" key="1">
    <source>
        <dbReference type="SAM" id="MobiDB-lite"/>
    </source>
</evidence>
<dbReference type="Proteomes" id="UP000015105">
    <property type="component" value="Chromosome 2D"/>
</dbReference>
<dbReference type="AlphaFoldDB" id="A0A453AN52"/>
<reference evidence="3" key="2">
    <citation type="journal article" date="2017" name="Nat. Plants">
        <title>The Aegilops tauschii genome reveals multiple impacts of transposons.</title>
        <authorList>
            <person name="Zhao G."/>
            <person name="Zou C."/>
            <person name="Li K."/>
            <person name="Wang K."/>
            <person name="Li T."/>
            <person name="Gao L."/>
            <person name="Zhang X."/>
            <person name="Wang H."/>
            <person name="Yang Z."/>
            <person name="Liu X."/>
            <person name="Jiang W."/>
            <person name="Mao L."/>
            <person name="Kong X."/>
            <person name="Jiao Y."/>
            <person name="Jia J."/>
        </authorList>
    </citation>
    <scope>NUCLEOTIDE SEQUENCE [LARGE SCALE GENOMIC DNA]</scope>
    <source>
        <strain evidence="3">cv. AL8/78</strain>
    </source>
</reference>
<feature type="region of interest" description="Disordered" evidence="1">
    <location>
        <begin position="125"/>
        <end position="282"/>
    </location>
</feature>
<sequence length="282" mass="31579">WYKDMRHSTRVSDAEGHPAFALVNKATGLAVKHSLGQSHPVKLIPYNPEYLDESLEDPALGRRRRVRVRVRRRLVGRPGSLRASACVRRRLPPPAGRRGGLPAAACPRRRGVRAAGRRVRVRQPAPCAGVRVHRARSVRGRRGLQPDREERHRVPRANQPQRRVPALGEGHEVQHQDQGRGGLPCVRPGEQDHRRSHQALPRTEPPCEACGLQPGVHGRVGAMDGEQGRGQGLPLRPHGEQHLPQLRRAARRQGPRRRPRRHRGRALGVVQGRQSALEDRPL</sequence>
<reference evidence="2" key="4">
    <citation type="submission" date="2019-03" db="UniProtKB">
        <authorList>
            <consortium name="EnsemblPlants"/>
        </authorList>
    </citation>
    <scope>IDENTIFICATION</scope>
</reference>
<accession>A0A453AN52</accession>
<dbReference type="Gramene" id="AET2Gv20204200.13">
    <property type="protein sequence ID" value="AET2Gv20204200.13"/>
    <property type="gene ID" value="AET2Gv20204200"/>
</dbReference>
<dbReference type="EnsemblPlants" id="AET2Gv20204200.13">
    <property type="protein sequence ID" value="AET2Gv20204200.13"/>
    <property type="gene ID" value="AET2Gv20204200"/>
</dbReference>
<proteinExistence type="predicted"/>